<feature type="signal peptide" evidence="1">
    <location>
        <begin position="1"/>
        <end position="24"/>
    </location>
</feature>
<dbReference type="PANTHER" id="PTHR43649:SF12">
    <property type="entry name" value="DIACETYLCHITOBIOSE BINDING PROTEIN DASA"/>
    <property type="match status" value="1"/>
</dbReference>
<dbReference type="AlphaFoldDB" id="A0A1M5A025"/>
<evidence type="ECO:0000256" key="1">
    <source>
        <dbReference type="SAM" id="SignalP"/>
    </source>
</evidence>
<organism evidence="2 3">
    <name type="scientific">Lactonifactor longoviformis DSM 17459</name>
    <dbReference type="NCBI Taxonomy" id="1122155"/>
    <lineage>
        <taxon>Bacteria</taxon>
        <taxon>Bacillati</taxon>
        <taxon>Bacillota</taxon>
        <taxon>Clostridia</taxon>
        <taxon>Eubacteriales</taxon>
        <taxon>Clostridiaceae</taxon>
        <taxon>Lactonifactor</taxon>
    </lineage>
</organism>
<name>A0A1M5A025_9CLOT</name>
<feature type="chain" id="PRO_5013064535" evidence="1">
    <location>
        <begin position="25"/>
        <end position="452"/>
    </location>
</feature>
<dbReference type="PANTHER" id="PTHR43649">
    <property type="entry name" value="ARABINOSE-BINDING PROTEIN-RELATED"/>
    <property type="match status" value="1"/>
</dbReference>
<dbReference type="InterPro" id="IPR050490">
    <property type="entry name" value="Bact_solute-bd_prot1"/>
</dbReference>
<dbReference type="InterPro" id="IPR022387">
    <property type="entry name" value="Bind_CPR0540"/>
</dbReference>
<evidence type="ECO:0000313" key="3">
    <source>
        <dbReference type="Proteomes" id="UP000184245"/>
    </source>
</evidence>
<dbReference type="RefSeq" id="WP_072853163.1">
    <property type="nucleotide sequence ID" value="NZ_FQVI01000017.1"/>
</dbReference>
<proteinExistence type="predicted"/>
<keyword evidence="3" id="KW-1185">Reference proteome</keyword>
<dbReference type="SUPFAM" id="SSF53850">
    <property type="entry name" value="Periplasmic binding protein-like II"/>
    <property type="match status" value="1"/>
</dbReference>
<protein>
    <submittedName>
        <fullName evidence="2">Carbohydrate ABC transporter substrate-binding protein, CUT1 family (TC 3.A.1.1.-)</fullName>
    </submittedName>
</protein>
<dbReference type="Proteomes" id="UP000184245">
    <property type="component" value="Unassembled WGS sequence"/>
</dbReference>
<gene>
    <name evidence="2" type="ORF">SAMN02745158_02992</name>
</gene>
<reference evidence="2 3" key="1">
    <citation type="submission" date="2016-11" db="EMBL/GenBank/DDBJ databases">
        <authorList>
            <person name="Jaros S."/>
            <person name="Januszkiewicz K."/>
            <person name="Wedrychowicz H."/>
        </authorList>
    </citation>
    <scope>NUCLEOTIDE SEQUENCE [LARGE SCALE GENOMIC DNA]</scope>
    <source>
        <strain evidence="2 3">DSM 17459</strain>
    </source>
</reference>
<dbReference type="EMBL" id="FQVI01000017">
    <property type="protein sequence ID" value="SHF23660.1"/>
    <property type="molecule type" value="Genomic_DNA"/>
</dbReference>
<dbReference type="Pfam" id="PF13416">
    <property type="entry name" value="SBP_bac_8"/>
    <property type="match status" value="1"/>
</dbReference>
<dbReference type="Gene3D" id="3.40.190.10">
    <property type="entry name" value="Periplasmic binding protein-like II"/>
    <property type="match status" value="1"/>
</dbReference>
<keyword evidence="1" id="KW-0732">Signal</keyword>
<sequence length="452" mass="49450">MKRKEVTRWLALGLAAVMSTTILAGCGNTDDSSKGGDDAKGDGGQVLKVAAFEGGYGAELWSEVAKAFEETHEGVTVELQVDKKIEDKITPAMKSGDYPDVIHCATGRDAGLTETITKEKGLTCLDDVLDMTVPGEEVTVREKILPGFLDTLGTMPYNDGKTYYAPMFYSPCGLFYNAGLLKEKGWEVPKTWDEMWELGDKAKAEGISLFTYPHAGYFDAFIYATLESSGGAEFYNECMTYKDGIWESPEATAVFETIGKLAQYVEPTTLGNANEESFTKNQQLILDNKAIFCPNGTWLPGEMADAPRAEGFEWGFTAVPAVSDSQKPSSFTFFEQMWIPAEGKNQDLAKEWIAFMYSDKAADIFAKSNAIQPIVGISEKLTGDNKMFYSVYDNDAAVPVMGGFASTNPVEGVSMNDTLFRAVDSIVSGDKTVADWQKSVEEASDKLREAME</sequence>
<dbReference type="PROSITE" id="PS51257">
    <property type="entry name" value="PROKAR_LIPOPROTEIN"/>
    <property type="match status" value="1"/>
</dbReference>
<dbReference type="NCBIfam" id="TIGR03850">
    <property type="entry name" value="bind_CPR_0540"/>
    <property type="match status" value="1"/>
</dbReference>
<accession>A0A1M5A025</accession>
<dbReference type="InterPro" id="IPR006059">
    <property type="entry name" value="SBP"/>
</dbReference>
<evidence type="ECO:0000313" key="2">
    <source>
        <dbReference type="EMBL" id="SHF23660.1"/>
    </source>
</evidence>
<dbReference type="OrthoDB" id="94797at2"/>
<dbReference type="STRING" id="1122155.SAMN02745158_02992"/>